<organism evidence="3 4">
    <name type="scientific">Listeria rustica</name>
    <dbReference type="NCBI Taxonomy" id="2713503"/>
    <lineage>
        <taxon>Bacteria</taxon>
        <taxon>Bacillati</taxon>
        <taxon>Bacillota</taxon>
        <taxon>Bacilli</taxon>
        <taxon>Bacillales</taxon>
        <taxon>Listeriaceae</taxon>
        <taxon>Listeria</taxon>
    </lineage>
</organism>
<dbReference type="EMBL" id="JABJVM010000010">
    <property type="protein sequence ID" value="MBA3926769.1"/>
    <property type="molecule type" value="Genomic_DNA"/>
</dbReference>
<dbReference type="AlphaFoldDB" id="A0A7W1T7A9"/>
<reference evidence="3 4" key="2">
    <citation type="submission" date="2020-08" db="EMBL/GenBank/DDBJ databases">
        <title>Listeria ohnekaius sp. nov. and Listeria portnoyii sp. nov. isolated from non-agricultural and natural environments.</title>
        <authorList>
            <person name="Weller D."/>
            <person name="Belias A.M."/>
            <person name="Liao J."/>
            <person name="Guo S."/>
            <person name="Orsi R.H."/>
            <person name="Wiedmann M."/>
        </authorList>
    </citation>
    <scope>NUCLEOTIDE SEQUENCE [LARGE SCALE GENOMIC DNA]</scope>
    <source>
        <strain evidence="3 4">FSL W9-0585</strain>
    </source>
</reference>
<evidence type="ECO:0000256" key="1">
    <source>
        <dbReference type="SAM" id="MobiDB-lite"/>
    </source>
</evidence>
<accession>A0A7W1T7A9</accession>
<reference evidence="3 4" key="1">
    <citation type="submission" date="2020-05" db="EMBL/GenBank/DDBJ databases">
        <authorList>
            <person name="Carlin C.R."/>
        </authorList>
    </citation>
    <scope>NUCLEOTIDE SEQUENCE [LARGE SCALE GENOMIC DNA]</scope>
    <source>
        <strain evidence="3 4">FSL W9-0585</strain>
    </source>
</reference>
<comment type="caution">
    <text evidence="3">The sequence shown here is derived from an EMBL/GenBank/DDBJ whole genome shotgun (WGS) entry which is preliminary data.</text>
</comment>
<evidence type="ECO:0000313" key="3">
    <source>
        <dbReference type="EMBL" id="MBA3926769.1"/>
    </source>
</evidence>
<feature type="compositionally biased region" description="Basic and acidic residues" evidence="1">
    <location>
        <begin position="171"/>
        <end position="184"/>
    </location>
</feature>
<protein>
    <recommendedName>
        <fullName evidence="5">DUF4352 domain-containing protein</fullName>
    </recommendedName>
</protein>
<feature type="signal peptide" evidence="2">
    <location>
        <begin position="1"/>
        <end position="19"/>
    </location>
</feature>
<sequence length="192" mass="21550">MKKILLLCSAFLVLSFGLAACGQEVKTPTKTPEKTTAKAVTTRKDTRQYFEQSWKQTWKGLETNIKHVTVVQLSNASKTKMKTKDQGVISVKMHVKNTTDQDMYVFSDQATLVVDGKTNPIFKNDSQNITEKLAKNSEKDILLIFHIPTLTSVTQYKQVILKWAMSTQKDATKTDGDNSKKEEVTLSLTSAK</sequence>
<evidence type="ECO:0000313" key="4">
    <source>
        <dbReference type="Proteomes" id="UP000548787"/>
    </source>
</evidence>
<dbReference type="PROSITE" id="PS51257">
    <property type="entry name" value="PROKAR_LIPOPROTEIN"/>
    <property type="match status" value="1"/>
</dbReference>
<name>A0A7W1T7A9_9LIST</name>
<feature type="region of interest" description="Disordered" evidence="1">
    <location>
        <begin position="171"/>
        <end position="192"/>
    </location>
</feature>
<evidence type="ECO:0008006" key="5">
    <source>
        <dbReference type="Google" id="ProtNLM"/>
    </source>
</evidence>
<dbReference type="RefSeq" id="WP_181676915.1">
    <property type="nucleotide sequence ID" value="NZ_JABJVM010000010.1"/>
</dbReference>
<evidence type="ECO:0000256" key="2">
    <source>
        <dbReference type="SAM" id="SignalP"/>
    </source>
</evidence>
<feature type="chain" id="PRO_5030606618" description="DUF4352 domain-containing protein" evidence="2">
    <location>
        <begin position="20"/>
        <end position="192"/>
    </location>
</feature>
<keyword evidence="4" id="KW-1185">Reference proteome</keyword>
<gene>
    <name evidence="3" type="ORF">HPK16_10490</name>
</gene>
<dbReference type="Proteomes" id="UP000548787">
    <property type="component" value="Unassembled WGS sequence"/>
</dbReference>
<proteinExistence type="predicted"/>
<keyword evidence="2" id="KW-0732">Signal</keyword>